<evidence type="ECO:0000313" key="3">
    <source>
        <dbReference type="EMBL" id="MCS7483693.1"/>
    </source>
</evidence>
<protein>
    <submittedName>
        <fullName evidence="3">Universal stress protein</fullName>
    </submittedName>
</protein>
<evidence type="ECO:0000256" key="1">
    <source>
        <dbReference type="ARBA" id="ARBA00008791"/>
    </source>
</evidence>
<dbReference type="Proteomes" id="UP001141259">
    <property type="component" value="Unassembled WGS sequence"/>
</dbReference>
<dbReference type="InterPro" id="IPR014729">
    <property type="entry name" value="Rossmann-like_a/b/a_fold"/>
</dbReference>
<dbReference type="InterPro" id="IPR006016">
    <property type="entry name" value="UspA"/>
</dbReference>
<proteinExistence type="inferred from homology"/>
<dbReference type="PANTHER" id="PTHR31964">
    <property type="entry name" value="ADENINE NUCLEOTIDE ALPHA HYDROLASES-LIKE SUPERFAMILY PROTEIN"/>
    <property type="match status" value="1"/>
</dbReference>
<sequence>MSGPKPIVVGVDGSDEAERALGWALDEALLRGCGVRAVHAWVFEPLGDTAPTALREAARWATVKLARAVAAVVNARGKTPPIEQLAVEGGPAEVLLRYSHDAALLVVATHRGERLRKAVLGSVSDACVRRAAVPVVVLPAGATVPTG</sequence>
<evidence type="ECO:0000259" key="2">
    <source>
        <dbReference type="Pfam" id="PF00582"/>
    </source>
</evidence>
<evidence type="ECO:0000313" key="4">
    <source>
        <dbReference type="Proteomes" id="UP001141259"/>
    </source>
</evidence>
<dbReference type="Gene3D" id="3.40.50.620">
    <property type="entry name" value="HUPs"/>
    <property type="match status" value="1"/>
</dbReference>
<comment type="similarity">
    <text evidence="1">Belongs to the universal stress protein A family.</text>
</comment>
<feature type="domain" description="UspA" evidence="2">
    <location>
        <begin position="5"/>
        <end position="139"/>
    </location>
</feature>
<reference evidence="3" key="1">
    <citation type="submission" date="2022-08" db="EMBL/GenBank/DDBJ databases">
        <authorList>
            <person name="Tistechok S."/>
            <person name="Samborskyy M."/>
            <person name="Roman I."/>
        </authorList>
    </citation>
    <scope>NUCLEOTIDE SEQUENCE</scope>
    <source>
        <strain evidence="3">DSM 103496</strain>
    </source>
</reference>
<organism evidence="3 4">
    <name type="scientific">Umezawaea endophytica</name>
    <dbReference type="NCBI Taxonomy" id="1654476"/>
    <lineage>
        <taxon>Bacteria</taxon>
        <taxon>Bacillati</taxon>
        <taxon>Actinomycetota</taxon>
        <taxon>Actinomycetes</taxon>
        <taxon>Pseudonocardiales</taxon>
        <taxon>Pseudonocardiaceae</taxon>
        <taxon>Umezawaea</taxon>
    </lineage>
</organism>
<name>A0A9X2VVP0_9PSEU</name>
<dbReference type="Pfam" id="PF00582">
    <property type="entry name" value="Usp"/>
    <property type="match status" value="1"/>
</dbReference>
<dbReference type="EMBL" id="JANYMP010000036">
    <property type="protein sequence ID" value="MCS7483693.1"/>
    <property type="molecule type" value="Genomic_DNA"/>
</dbReference>
<dbReference type="SUPFAM" id="SSF52402">
    <property type="entry name" value="Adenine nucleotide alpha hydrolases-like"/>
    <property type="match status" value="1"/>
</dbReference>
<gene>
    <name evidence="3" type="ORF">NZH93_43215</name>
</gene>
<comment type="caution">
    <text evidence="3">The sequence shown here is derived from an EMBL/GenBank/DDBJ whole genome shotgun (WGS) entry which is preliminary data.</text>
</comment>
<dbReference type="RefSeq" id="WP_259629146.1">
    <property type="nucleotide sequence ID" value="NZ_JANYMP010000036.1"/>
</dbReference>
<dbReference type="AlphaFoldDB" id="A0A9X2VVP0"/>
<accession>A0A9X2VVP0</accession>
<dbReference type="PRINTS" id="PR01438">
    <property type="entry name" value="UNVRSLSTRESS"/>
</dbReference>
<keyword evidence="4" id="KW-1185">Reference proteome</keyword>
<dbReference type="PANTHER" id="PTHR31964:SF113">
    <property type="entry name" value="USPA DOMAIN-CONTAINING PROTEIN"/>
    <property type="match status" value="1"/>
</dbReference>
<dbReference type="InterPro" id="IPR006015">
    <property type="entry name" value="Universal_stress_UspA"/>
</dbReference>